<sequence>MEEYEVYRPNEPKGFYLDPRTKILFMIFITTIMSVGYKDIVISLISAIVAIMLLLSNKQFRIAFIYGGLFALALIAHFTKDMYTFPTLINTISVLLNALILRLFPIFMLGYYIVMSTKTSEFIAAMVKWKIPNAFIIPTAVVFRFIPTLKEEHSSIKIAMKMRGIHFKNKRAWKNPGLYLEYVTIPLIMSIAKIGDELSAAAISRGLGGLRKRTSVVKVCFTIYDALILCISITLIGLFLYRRG</sequence>
<evidence type="ECO:0000256" key="2">
    <source>
        <dbReference type="ARBA" id="ARBA00022475"/>
    </source>
</evidence>
<evidence type="ECO:0000256" key="3">
    <source>
        <dbReference type="ARBA" id="ARBA00022692"/>
    </source>
</evidence>
<dbReference type="PANTHER" id="PTHR34857">
    <property type="entry name" value="SLL0384 PROTEIN"/>
    <property type="match status" value="1"/>
</dbReference>
<comment type="subcellular location">
    <subcellularLocation>
        <location evidence="1">Membrane</location>
        <topology evidence="1">Multi-pass membrane protein</topology>
    </subcellularLocation>
</comment>
<protein>
    <submittedName>
        <fullName evidence="7">Energy-coupling factor transporter transmembrane protein EcfT</fullName>
    </submittedName>
</protein>
<keyword evidence="5 6" id="KW-0472">Membrane</keyword>
<dbReference type="CDD" id="cd16914">
    <property type="entry name" value="EcfT"/>
    <property type="match status" value="1"/>
</dbReference>
<evidence type="ECO:0000256" key="5">
    <source>
        <dbReference type="ARBA" id="ARBA00023136"/>
    </source>
</evidence>
<proteinExistence type="predicted"/>
<dbReference type="EMBL" id="JAEPRJ010000001">
    <property type="protein sequence ID" value="MBK5896885.1"/>
    <property type="molecule type" value="Genomic_DNA"/>
</dbReference>
<reference evidence="7 8" key="1">
    <citation type="submission" date="2021-01" db="EMBL/GenBank/DDBJ databases">
        <title>Isolation and description of Catonella massiliensis sp. nov., a novel Catonella species, isolated from a stable periodontitis subject.</title>
        <authorList>
            <person name="Antezack A."/>
            <person name="Boxberger M."/>
            <person name="La Scola B."/>
            <person name="Monnet-Corti V."/>
        </authorList>
    </citation>
    <scope>NUCLEOTIDE SEQUENCE [LARGE SCALE GENOMIC DNA]</scope>
    <source>
        <strain evidence="7 8">Marseille-Q4567</strain>
    </source>
</reference>
<gene>
    <name evidence="7" type="ORF">JJN12_03680</name>
</gene>
<keyword evidence="3 6" id="KW-0812">Transmembrane</keyword>
<dbReference type="PANTHER" id="PTHR34857:SF2">
    <property type="entry name" value="SLL0384 PROTEIN"/>
    <property type="match status" value="1"/>
</dbReference>
<dbReference type="InterPro" id="IPR003339">
    <property type="entry name" value="ABC/ECF_trnsptr_transmembrane"/>
</dbReference>
<feature type="transmembrane region" description="Helical" evidence="6">
    <location>
        <begin position="215"/>
        <end position="241"/>
    </location>
</feature>
<accession>A0ABS1IYB4</accession>
<keyword evidence="8" id="KW-1185">Reference proteome</keyword>
<evidence type="ECO:0000313" key="7">
    <source>
        <dbReference type="EMBL" id="MBK5896885.1"/>
    </source>
</evidence>
<evidence type="ECO:0000256" key="6">
    <source>
        <dbReference type="SAM" id="Phobius"/>
    </source>
</evidence>
<evidence type="ECO:0000313" key="8">
    <source>
        <dbReference type="Proteomes" id="UP000604730"/>
    </source>
</evidence>
<keyword evidence="4 6" id="KW-1133">Transmembrane helix</keyword>
<dbReference type="Pfam" id="PF02361">
    <property type="entry name" value="CbiQ"/>
    <property type="match status" value="1"/>
</dbReference>
<feature type="transmembrane region" description="Helical" evidence="6">
    <location>
        <begin position="62"/>
        <end position="79"/>
    </location>
</feature>
<dbReference type="Proteomes" id="UP000604730">
    <property type="component" value="Unassembled WGS sequence"/>
</dbReference>
<keyword evidence="2" id="KW-1003">Cell membrane</keyword>
<feature type="transmembrane region" description="Helical" evidence="6">
    <location>
        <begin position="23"/>
        <end position="55"/>
    </location>
</feature>
<feature type="transmembrane region" description="Helical" evidence="6">
    <location>
        <begin position="91"/>
        <end position="114"/>
    </location>
</feature>
<dbReference type="InterPro" id="IPR051611">
    <property type="entry name" value="ECF_transporter_component"/>
</dbReference>
<dbReference type="RefSeq" id="WP_208428414.1">
    <property type="nucleotide sequence ID" value="NZ_JAEPRJ010000001.1"/>
</dbReference>
<organism evidence="7 8">
    <name type="scientific">Catonella massiliensis</name>
    <dbReference type="NCBI Taxonomy" id="2799636"/>
    <lineage>
        <taxon>Bacteria</taxon>
        <taxon>Bacillati</taxon>
        <taxon>Bacillota</taxon>
        <taxon>Clostridia</taxon>
        <taxon>Lachnospirales</taxon>
        <taxon>Lachnospiraceae</taxon>
        <taxon>Catonella</taxon>
    </lineage>
</organism>
<evidence type="ECO:0000256" key="4">
    <source>
        <dbReference type="ARBA" id="ARBA00022989"/>
    </source>
</evidence>
<name>A0ABS1IYB4_9FIRM</name>
<comment type="caution">
    <text evidence="7">The sequence shown here is derived from an EMBL/GenBank/DDBJ whole genome shotgun (WGS) entry which is preliminary data.</text>
</comment>
<evidence type="ECO:0000256" key="1">
    <source>
        <dbReference type="ARBA" id="ARBA00004141"/>
    </source>
</evidence>